<feature type="non-terminal residue" evidence="1">
    <location>
        <position position="120"/>
    </location>
</feature>
<protein>
    <submittedName>
        <fullName evidence="1">Uncharacterized protein</fullName>
    </submittedName>
</protein>
<name>A0A2M8Q6S5_9CHLR</name>
<evidence type="ECO:0000313" key="1">
    <source>
        <dbReference type="EMBL" id="PJF45505.1"/>
    </source>
</evidence>
<accession>A0A2M8Q6S5</accession>
<dbReference type="Proteomes" id="UP000230790">
    <property type="component" value="Unassembled WGS sequence"/>
</dbReference>
<gene>
    <name evidence="1" type="ORF">CUN48_18545</name>
</gene>
<reference evidence="1 2" key="1">
    <citation type="submission" date="2017-11" db="EMBL/GenBank/DDBJ databases">
        <title>Evolution of Phototrophy in the Chloroflexi Phylum Driven by Horizontal Gene Transfer.</title>
        <authorList>
            <person name="Ward L.M."/>
            <person name="Hemp J."/>
            <person name="Shih P.M."/>
            <person name="Mcglynn S.E."/>
            <person name="Fischer W."/>
        </authorList>
    </citation>
    <scope>NUCLEOTIDE SEQUENCE [LARGE SCALE GENOMIC DNA]</scope>
    <source>
        <strain evidence="1">JP3_7</strain>
    </source>
</reference>
<comment type="caution">
    <text evidence="1">The sequence shown here is derived from an EMBL/GenBank/DDBJ whole genome shotgun (WGS) entry which is preliminary data.</text>
</comment>
<proteinExistence type="predicted"/>
<sequence length="120" mass="13574">MCDEALFWEMIESLPPEAREALDELVGRGGRMPRAAFSRRYGDVRPMGAAKRERERPDLNPASPAEVLWYRALIGQAFLTASSAEPQEYVYIPDEWLRWLQHEGTTSPTLMLPPASPTEA</sequence>
<organism evidence="1 2">
    <name type="scientific">Candidatus Thermofonsia Clade 3 bacterium</name>
    <dbReference type="NCBI Taxonomy" id="2364212"/>
    <lineage>
        <taxon>Bacteria</taxon>
        <taxon>Bacillati</taxon>
        <taxon>Chloroflexota</taxon>
        <taxon>Candidatus Thermofontia</taxon>
        <taxon>Candidatus Thermofonsia Clade 3</taxon>
    </lineage>
</organism>
<dbReference type="AlphaFoldDB" id="A0A2M8Q6S5"/>
<dbReference type="EMBL" id="PGTN01001026">
    <property type="protein sequence ID" value="PJF45505.1"/>
    <property type="molecule type" value="Genomic_DNA"/>
</dbReference>
<evidence type="ECO:0000313" key="2">
    <source>
        <dbReference type="Proteomes" id="UP000230790"/>
    </source>
</evidence>